<sequence length="153" mass="16739">MPQGVTLSLPCTGLTGTPPMTRPSWLLSVPPLNRVLLSLLLSMSIGGCTLLAGKPVPPPPPAEQAVEVSREQSYLLEKAGSVSVDVRGSLDDAVREIQRQANARGMPYYRVVSLTEDEHVRRDSWRGYAIFYRPQPAADHPLNQPAKSVPQRD</sequence>
<dbReference type="Pfam" id="PF07338">
    <property type="entry name" value="YdgH_BhsA-like"/>
    <property type="match status" value="1"/>
</dbReference>
<keyword evidence="1" id="KW-0732">Signal</keyword>
<dbReference type="AlphaFoldDB" id="E0SEE3"/>
<gene>
    <name evidence="3" type="primary">yjfO</name>
    <name evidence="3" type="ordered locus">Dda3937_02613</name>
</gene>
<dbReference type="EMBL" id="CP002038">
    <property type="protein sequence ID" value="ADM99877.1"/>
    <property type="molecule type" value="Genomic_DNA"/>
</dbReference>
<evidence type="ECO:0000313" key="3">
    <source>
        <dbReference type="EMBL" id="ADM99877.1"/>
    </source>
</evidence>
<reference evidence="3 4" key="1">
    <citation type="journal article" date="2011" name="J. Bacteriol.">
        <title>Genome sequence of the plant-pathogenic bacterium Dickeya dadantii 3937.</title>
        <authorList>
            <person name="Glasner J.D."/>
            <person name="Yang C.H."/>
            <person name="Reverchon S."/>
            <person name="Hugouvieux-Cotte-Pattat N."/>
            <person name="Condemine G."/>
            <person name="Bohin J.P."/>
            <person name="Van Gijsegem F."/>
            <person name="Yang S."/>
            <person name="Franza T."/>
            <person name="Expert D."/>
            <person name="Plunkett G. III"/>
            <person name="San Francisco M.J."/>
            <person name="Charkowski A.O."/>
            <person name="Py B."/>
            <person name="Bell K."/>
            <person name="Rauscher L."/>
            <person name="Rodriguez-Palenzuela P."/>
            <person name="Toussaint A."/>
            <person name="Holeva M.C."/>
            <person name="He S.Y."/>
            <person name="Douet V."/>
            <person name="Boccara M."/>
            <person name="Blanco C."/>
            <person name="Toth I."/>
            <person name="Anderson B.D."/>
            <person name="Biehl B.S."/>
            <person name="Mau B."/>
            <person name="Flynn S.M."/>
            <person name="Barras F."/>
            <person name="Lindeberg M."/>
            <person name="Birch P.R."/>
            <person name="Tsuyumu S."/>
            <person name="Shi X."/>
            <person name="Hibbing M."/>
            <person name="Yap M.N."/>
            <person name="Carpentier M."/>
            <person name="Dassa E."/>
            <person name="Umehara M."/>
            <person name="Kim J.F."/>
            <person name="Rusch M."/>
            <person name="Soni P."/>
            <person name="Mayhew G.F."/>
            <person name="Fouts D.E."/>
            <person name="Gill S.R."/>
            <person name="Blattner F.R."/>
            <person name="Keen N.T."/>
            <person name="Perna N.T."/>
        </authorList>
    </citation>
    <scope>NUCLEOTIDE SEQUENCE [LARGE SCALE GENOMIC DNA]</scope>
    <source>
        <strain evidence="3 4">3937</strain>
    </source>
</reference>
<evidence type="ECO:0000259" key="2">
    <source>
        <dbReference type="Pfam" id="PF07338"/>
    </source>
</evidence>
<organism evidence="3 4">
    <name type="scientific">Dickeya dadantii (strain 3937)</name>
    <name type="common">Erwinia chrysanthemi (strain 3937)</name>
    <dbReference type="NCBI Taxonomy" id="198628"/>
    <lineage>
        <taxon>Bacteria</taxon>
        <taxon>Pseudomonadati</taxon>
        <taxon>Pseudomonadota</taxon>
        <taxon>Gammaproteobacteria</taxon>
        <taxon>Enterobacterales</taxon>
        <taxon>Pectobacteriaceae</taxon>
        <taxon>Dickeya</taxon>
    </lineage>
</organism>
<dbReference type="InterPro" id="IPR025543">
    <property type="entry name" value="Dodecin-like"/>
</dbReference>
<protein>
    <submittedName>
        <fullName evidence="3">Conserved protein</fullName>
    </submittedName>
</protein>
<name>E0SEE3_DICD3</name>
<feature type="domain" description="YdgH/BhsA/McbA-like" evidence="2">
    <location>
        <begin position="76"/>
        <end position="133"/>
    </location>
</feature>
<dbReference type="NCBIfam" id="NF011433">
    <property type="entry name" value="PRK14864.1"/>
    <property type="match status" value="1"/>
</dbReference>
<dbReference type="KEGG" id="ddd:Dda3937_02613"/>
<dbReference type="HOGENOM" id="CLU_144052_0_0_6"/>
<proteinExistence type="predicted"/>
<accession>E0SEE3</accession>
<dbReference type="SUPFAM" id="SSF159871">
    <property type="entry name" value="YdgH-like"/>
    <property type="match status" value="1"/>
</dbReference>
<dbReference type="Proteomes" id="UP000006859">
    <property type="component" value="Chromosome"/>
</dbReference>
<dbReference type="STRING" id="198628.Dda3937_02613"/>
<dbReference type="InterPro" id="IPR036275">
    <property type="entry name" value="YdgH-like_sf"/>
</dbReference>
<evidence type="ECO:0000313" key="4">
    <source>
        <dbReference type="Proteomes" id="UP000006859"/>
    </source>
</evidence>
<evidence type="ECO:0000256" key="1">
    <source>
        <dbReference type="ARBA" id="ARBA00022729"/>
    </source>
</evidence>
<dbReference type="Gene3D" id="3.30.1660.10">
    <property type="entry name" value="Flavin-binding protein dodecin"/>
    <property type="match status" value="1"/>
</dbReference>
<dbReference type="eggNOG" id="COG3650">
    <property type="taxonomic scope" value="Bacteria"/>
</dbReference>
<dbReference type="InterPro" id="IPR010854">
    <property type="entry name" value="YdgH/BhsA/McbA-like_dom"/>
</dbReference>
<keyword evidence="4" id="KW-1185">Reference proteome</keyword>